<dbReference type="EMBL" id="JAQIZZ010000001">
    <property type="protein sequence ID" value="KAJ5557310.1"/>
    <property type="molecule type" value="Genomic_DNA"/>
</dbReference>
<sequence>MPPIKKKAGRPKKDAKSDNVAVTVLSPSESPIQFPVFKCLWEKCQTELHSLVLLQQHVLKAHIPHNITCGWKECDNSDPMPASTLWEHLRDRHFEDYAWALGDGPAVPSPGEDDQDESAFVPQFDLFDRHARPATVLLPLDDYVVAGYSKSHGVKNSKQRAELFKDAGCRWKEEAGPDVDISDRRLSTPPRLMTSRLTEIAMTPSESP</sequence>
<accession>A0AAD6D964</accession>
<comment type="caution">
    <text evidence="2">The sequence shown here is derived from an EMBL/GenBank/DDBJ whole genome shotgun (WGS) entry which is preliminary data.</text>
</comment>
<dbReference type="AlphaFoldDB" id="A0AAD6D964"/>
<feature type="region of interest" description="Disordered" evidence="1">
    <location>
        <begin position="1"/>
        <end position="20"/>
    </location>
</feature>
<evidence type="ECO:0000313" key="2">
    <source>
        <dbReference type="EMBL" id="KAJ5557310.1"/>
    </source>
</evidence>
<protein>
    <recommendedName>
        <fullName evidence="4">C2H2-type domain-containing protein</fullName>
    </recommendedName>
</protein>
<dbReference type="Proteomes" id="UP001220324">
    <property type="component" value="Unassembled WGS sequence"/>
</dbReference>
<evidence type="ECO:0008006" key="4">
    <source>
        <dbReference type="Google" id="ProtNLM"/>
    </source>
</evidence>
<reference evidence="2 3" key="1">
    <citation type="journal article" date="2023" name="IMA Fungus">
        <title>Comparative genomic study of the Penicillium genus elucidates a diverse pangenome and 15 lateral gene transfer events.</title>
        <authorList>
            <person name="Petersen C."/>
            <person name="Sorensen T."/>
            <person name="Nielsen M.R."/>
            <person name="Sondergaard T.E."/>
            <person name="Sorensen J.L."/>
            <person name="Fitzpatrick D.A."/>
            <person name="Frisvad J.C."/>
            <person name="Nielsen K.L."/>
        </authorList>
    </citation>
    <scope>NUCLEOTIDE SEQUENCE [LARGE SCALE GENOMIC DNA]</scope>
    <source>
        <strain evidence="2 3">IBT 35679</strain>
    </source>
</reference>
<evidence type="ECO:0000256" key="1">
    <source>
        <dbReference type="SAM" id="MobiDB-lite"/>
    </source>
</evidence>
<proteinExistence type="predicted"/>
<keyword evidence="3" id="KW-1185">Reference proteome</keyword>
<gene>
    <name evidence="2" type="ORF">N7494_001225</name>
</gene>
<organism evidence="2 3">
    <name type="scientific">Penicillium frequentans</name>
    <dbReference type="NCBI Taxonomy" id="3151616"/>
    <lineage>
        <taxon>Eukaryota</taxon>
        <taxon>Fungi</taxon>
        <taxon>Dikarya</taxon>
        <taxon>Ascomycota</taxon>
        <taxon>Pezizomycotina</taxon>
        <taxon>Eurotiomycetes</taxon>
        <taxon>Eurotiomycetidae</taxon>
        <taxon>Eurotiales</taxon>
        <taxon>Aspergillaceae</taxon>
        <taxon>Penicillium</taxon>
    </lineage>
</organism>
<evidence type="ECO:0000313" key="3">
    <source>
        <dbReference type="Proteomes" id="UP001220324"/>
    </source>
</evidence>
<feature type="compositionally biased region" description="Basic residues" evidence="1">
    <location>
        <begin position="1"/>
        <end position="10"/>
    </location>
</feature>
<name>A0AAD6D964_9EURO</name>